<gene>
    <name evidence="2" type="ORF">BJ095_1347</name>
</gene>
<organism evidence="2 3">
    <name type="scientific">Ureibacillus chungkukjangi</name>
    <dbReference type="NCBI Taxonomy" id="1202712"/>
    <lineage>
        <taxon>Bacteria</taxon>
        <taxon>Bacillati</taxon>
        <taxon>Bacillota</taxon>
        <taxon>Bacilli</taxon>
        <taxon>Bacillales</taxon>
        <taxon>Caryophanaceae</taxon>
        <taxon>Ureibacillus</taxon>
    </lineage>
</organism>
<comment type="caution">
    <text evidence="2">The sequence shown here is derived from an EMBL/GenBank/DDBJ whole genome shotgun (WGS) entry which is preliminary data.</text>
</comment>
<dbReference type="Proteomes" id="UP000247416">
    <property type="component" value="Unassembled WGS sequence"/>
</dbReference>
<proteinExistence type="predicted"/>
<keyword evidence="3" id="KW-1185">Reference proteome</keyword>
<sequence length="346" mass="39993">MAILQKSKQTILMLLLLLVLGSNIILYRTDFGQFALTGESKGVVIGSLIDLVIVAPLLFLTYKKKKSIKQFVLLMAGGLILARFVIPMSYLEPFIALTWIGFAVEAGLLLIEILLVVTLFKFLPRIVKYTKESELPKVFAFSDATDKYVKKHPLIHIICSEMLMFYYAFCSWKKKPLETNHSLTIHKKSSYISFQIMLIHAIIIETIGIHWWLHEKYMILSLILLLINLYSVIFLLADIQAVRLNPIHMDERKLYISLGLVKRIEVKWNEIEEVITDKDILKQKLSKDTIEFVAKDFDKVLPDFILQLKKPMEATLIMGIKKPYQKIAIKLDDYKAFSEVLKKHNF</sequence>
<feature type="transmembrane region" description="Helical" evidence="1">
    <location>
        <begin position="42"/>
        <end position="60"/>
    </location>
</feature>
<feature type="transmembrane region" description="Helical" evidence="1">
    <location>
        <begin position="96"/>
        <end position="123"/>
    </location>
</feature>
<protein>
    <recommendedName>
        <fullName evidence="4">Beta-carotene 15,15'-monooxygenase</fullName>
    </recommendedName>
</protein>
<feature type="transmembrane region" description="Helical" evidence="1">
    <location>
        <begin position="191"/>
        <end position="213"/>
    </location>
</feature>
<dbReference type="AlphaFoldDB" id="A0A318TDW1"/>
<name>A0A318TDW1_9BACL</name>
<dbReference type="RefSeq" id="WP_107935455.1">
    <property type="nucleotide sequence ID" value="NZ_PYWJ01000018.1"/>
</dbReference>
<evidence type="ECO:0000313" key="2">
    <source>
        <dbReference type="EMBL" id="PYF03051.1"/>
    </source>
</evidence>
<keyword evidence="1" id="KW-1133">Transmembrane helix</keyword>
<feature type="transmembrane region" description="Helical" evidence="1">
    <location>
        <begin position="72"/>
        <end position="90"/>
    </location>
</feature>
<dbReference type="EMBL" id="QJTJ01000034">
    <property type="protein sequence ID" value="PYF03051.1"/>
    <property type="molecule type" value="Genomic_DNA"/>
</dbReference>
<keyword evidence="1" id="KW-0812">Transmembrane</keyword>
<evidence type="ECO:0008006" key="4">
    <source>
        <dbReference type="Google" id="ProtNLM"/>
    </source>
</evidence>
<evidence type="ECO:0000256" key="1">
    <source>
        <dbReference type="SAM" id="Phobius"/>
    </source>
</evidence>
<evidence type="ECO:0000313" key="3">
    <source>
        <dbReference type="Proteomes" id="UP000247416"/>
    </source>
</evidence>
<feature type="transmembrane region" description="Helical" evidence="1">
    <location>
        <begin position="219"/>
        <end position="239"/>
    </location>
</feature>
<reference evidence="2 3" key="1">
    <citation type="submission" date="2018-06" db="EMBL/GenBank/DDBJ databases">
        <title>Genomic Encyclopedia of Archaeal and Bacterial Type Strains, Phase II (KMG-II): from individual species to whole genera.</title>
        <authorList>
            <person name="Goeker M."/>
        </authorList>
    </citation>
    <scope>NUCLEOTIDE SEQUENCE [LARGE SCALE GENOMIC DNA]</scope>
    <source>
        <strain evidence="2 3">KACC 16626</strain>
    </source>
</reference>
<accession>A0A318TDW1</accession>
<keyword evidence="1" id="KW-0472">Membrane</keyword>
<dbReference type="OrthoDB" id="875405at2"/>